<comment type="caution">
    <text evidence="2">The sequence shown here is derived from an EMBL/GenBank/DDBJ whole genome shotgun (WGS) entry which is preliminary data.</text>
</comment>
<gene>
    <name evidence="2" type="ORF">M3P21_10810</name>
</gene>
<organism evidence="2 3">
    <name type="scientific">Ruegeria spongiae</name>
    <dbReference type="NCBI Taxonomy" id="2942209"/>
    <lineage>
        <taxon>Bacteria</taxon>
        <taxon>Pseudomonadati</taxon>
        <taxon>Pseudomonadota</taxon>
        <taxon>Alphaproteobacteria</taxon>
        <taxon>Rhodobacterales</taxon>
        <taxon>Roseobacteraceae</taxon>
        <taxon>Ruegeria</taxon>
    </lineage>
</organism>
<accession>A0ABT0Q2B3</accession>
<keyword evidence="1" id="KW-1133">Transmembrane helix</keyword>
<reference evidence="2" key="1">
    <citation type="submission" date="2022-05" db="EMBL/GenBank/DDBJ databases">
        <authorList>
            <person name="Park J.-S."/>
        </authorList>
    </citation>
    <scope>NUCLEOTIDE SEQUENCE</scope>
    <source>
        <strain evidence="2">2012CJ41-6</strain>
    </source>
</reference>
<evidence type="ECO:0000256" key="1">
    <source>
        <dbReference type="SAM" id="Phobius"/>
    </source>
</evidence>
<sequence>MAEGDYKFDPQTQFSDPASYFVKLDKRWKLDELSEFSKNFEQSYYAAFALVALRADSSLGFDTQGRLLSQMARYPWKGGFSTVHFYYGVKRIVGRKRQPEIKKIKYSSPGFIELSAIQDVALNLGAIVASICGSITMINATYNRIYKGLRERQL</sequence>
<evidence type="ECO:0000313" key="2">
    <source>
        <dbReference type="EMBL" id="MCL6284021.1"/>
    </source>
</evidence>
<keyword evidence="3" id="KW-1185">Reference proteome</keyword>
<keyword evidence="1" id="KW-0472">Membrane</keyword>
<dbReference type="EMBL" id="JAMFMB010000012">
    <property type="protein sequence ID" value="MCL6284021.1"/>
    <property type="molecule type" value="Genomic_DNA"/>
</dbReference>
<dbReference type="Proteomes" id="UP001203880">
    <property type="component" value="Unassembled WGS sequence"/>
</dbReference>
<evidence type="ECO:0000313" key="3">
    <source>
        <dbReference type="Proteomes" id="UP001203880"/>
    </source>
</evidence>
<feature type="non-terminal residue" evidence="2">
    <location>
        <position position="154"/>
    </location>
</feature>
<feature type="transmembrane region" description="Helical" evidence="1">
    <location>
        <begin position="120"/>
        <end position="142"/>
    </location>
</feature>
<dbReference type="RefSeq" id="WP_249709980.1">
    <property type="nucleotide sequence ID" value="NZ_JAMFMB010000012.1"/>
</dbReference>
<keyword evidence="1" id="KW-0812">Transmembrane</keyword>
<protein>
    <submittedName>
        <fullName evidence="2">Uncharacterized protein</fullName>
    </submittedName>
</protein>
<name>A0ABT0Q2B3_9RHOB</name>
<proteinExistence type="predicted"/>